<dbReference type="InterPro" id="IPR015914">
    <property type="entry name" value="PAPs_N"/>
</dbReference>
<accession>Q01ZC1</accession>
<proteinExistence type="predicted"/>
<dbReference type="Pfam" id="PF16656">
    <property type="entry name" value="Pur_ac_phosph_N"/>
    <property type="match status" value="1"/>
</dbReference>
<organism evidence="4">
    <name type="scientific">Solibacter usitatus (strain Ellin6076)</name>
    <dbReference type="NCBI Taxonomy" id="234267"/>
    <lineage>
        <taxon>Bacteria</taxon>
        <taxon>Pseudomonadati</taxon>
        <taxon>Acidobacteriota</taxon>
        <taxon>Terriglobia</taxon>
        <taxon>Bryobacterales</taxon>
        <taxon>Solibacteraceae</taxon>
        <taxon>Candidatus Solibacter</taxon>
    </lineage>
</organism>
<dbReference type="KEGG" id="sus:Acid_4029"/>
<dbReference type="Gene3D" id="2.60.40.380">
    <property type="entry name" value="Purple acid phosphatase-like, N-terminal"/>
    <property type="match status" value="1"/>
</dbReference>
<feature type="domain" description="Purple acid phosphatase N-terminal" evidence="3">
    <location>
        <begin position="53"/>
        <end position="136"/>
    </location>
</feature>
<dbReference type="PANTHER" id="PTHR45867:SF3">
    <property type="entry name" value="ACID PHOSPHATASE TYPE 7"/>
    <property type="match status" value="1"/>
</dbReference>
<dbReference type="InterPro" id="IPR029052">
    <property type="entry name" value="Metallo-depent_PP-like"/>
</dbReference>
<name>Q01ZC1_SOLUE</name>
<dbReference type="AlphaFoldDB" id="Q01ZC1"/>
<dbReference type="PANTHER" id="PTHR45867">
    <property type="entry name" value="PURPLE ACID PHOSPHATASE"/>
    <property type="match status" value="1"/>
</dbReference>
<dbReference type="InParanoid" id="Q01ZC1"/>
<dbReference type="EMBL" id="CP000473">
    <property type="protein sequence ID" value="ABJ84994.1"/>
    <property type="molecule type" value="Genomic_DNA"/>
</dbReference>
<dbReference type="Gene3D" id="3.60.21.10">
    <property type="match status" value="1"/>
</dbReference>
<dbReference type="Pfam" id="PF00149">
    <property type="entry name" value="Metallophos"/>
    <property type="match status" value="1"/>
</dbReference>
<evidence type="ECO:0000259" key="2">
    <source>
        <dbReference type="Pfam" id="PF00149"/>
    </source>
</evidence>
<evidence type="ECO:0000313" key="4">
    <source>
        <dbReference type="EMBL" id="ABJ84994.1"/>
    </source>
</evidence>
<sequence length="649" mass="68452" precursor="true">MNLLQPCRGLGSRGHSFARRPIFRPLGVVLCLLAAGLQSLPAATVVNAPYLQNLGADHVTVVWAAKENQAASVQYSTDGSFSKSVAARVVRTFSSSETDIGFTFSQYRADLTGLAPGTAYSYRVIVGGQPFAPVSDTTAYRFSTPGPGPFSFLVYGDSGDGSNRQIAVALQMVKEQPNFVLHVGDIAYQSGTFAEFSSNYFAYYFTLMRRAGFFPVAGNHEYYTQDSAPYLALSVLPDNGVPEDPGRYYSFDWGNVHFVGLDANLLDAPFPLAQARMLAWMENDLATSQAPWKIAFWHQTPYPLEHHLDDPIDTAARNLLVPILERHGVQLVLTGHEHNYTRSKALRAGVPVAQGAAGTVYITTGGGGGELHPVLDTLPAFLEYQASVNHYLRIEVAGPVLTIHSIQVDSVNPNGKEFDHLVITLPRPPVLSGVVNGASFLPSLATGELVSIFGQSLATDSQAPGFPLPLSLGGSTVTLNGTPMAITFSSPAQINAALPLDAVGTSTLRVTNSAGFAEAQVSINDSAPAIFATGITHAGGAAVSAAAPAAPGETLTIYMTGLGQVDGKLAAGQAAPSTPLLHVLAPVLVQIGTAQVSPDFAGLAPGFVGLYQVNVAVPQDLAAKTYPLQVMVKGNLSNSLNIPVQPRNP</sequence>
<gene>
    <name evidence="4" type="ordered locus">Acid_4029</name>
</gene>
<keyword evidence="1" id="KW-0732">Signal</keyword>
<evidence type="ECO:0000259" key="3">
    <source>
        <dbReference type="Pfam" id="PF16656"/>
    </source>
</evidence>
<protein>
    <submittedName>
        <fullName evidence="4">Metallophosphoesterase</fullName>
    </submittedName>
</protein>
<dbReference type="InterPro" id="IPR014756">
    <property type="entry name" value="Ig_E-set"/>
</dbReference>
<dbReference type="OrthoDB" id="9809781at2"/>
<dbReference type="SUPFAM" id="SSF56300">
    <property type="entry name" value="Metallo-dependent phosphatases"/>
    <property type="match status" value="1"/>
</dbReference>
<dbReference type="InterPro" id="IPR008963">
    <property type="entry name" value="Purple_acid_Pase-like_N"/>
</dbReference>
<dbReference type="eggNOG" id="COG1409">
    <property type="taxonomic scope" value="Bacteria"/>
</dbReference>
<dbReference type="HOGENOM" id="CLU_422047_0_0_0"/>
<dbReference type="InterPro" id="IPR017803">
    <property type="entry name" value="CHP03437_C"/>
</dbReference>
<dbReference type="Gene3D" id="2.60.40.10">
    <property type="entry name" value="Immunoglobulins"/>
    <property type="match status" value="1"/>
</dbReference>
<dbReference type="InterPro" id="IPR004843">
    <property type="entry name" value="Calcineurin-like_PHP"/>
</dbReference>
<dbReference type="GO" id="GO:0046872">
    <property type="term" value="F:metal ion binding"/>
    <property type="evidence" value="ECO:0007669"/>
    <property type="project" value="InterPro"/>
</dbReference>
<dbReference type="SUPFAM" id="SSF81296">
    <property type="entry name" value="E set domains"/>
    <property type="match status" value="1"/>
</dbReference>
<dbReference type="STRING" id="234267.Acid_4029"/>
<feature type="domain" description="Calcineurin-like phosphoesterase" evidence="2">
    <location>
        <begin position="151"/>
        <end position="340"/>
    </location>
</feature>
<dbReference type="InterPro" id="IPR013783">
    <property type="entry name" value="Ig-like_fold"/>
</dbReference>
<evidence type="ECO:0000256" key="1">
    <source>
        <dbReference type="ARBA" id="ARBA00022729"/>
    </source>
</evidence>
<dbReference type="SUPFAM" id="SSF49363">
    <property type="entry name" value="Purple acid phosphatase, N-terminal domain"/>
    <property type="match status" value="1"/>
</dbReference>
<reference evidence="4" key="1">
    <citation type="submission" date="2006-10" db="EMBL/GenBank/DDBJ databases">
        <title>Complete sequence of Solibacter usitatus Ellin6076.</title>
        <authorList>
            <consortium name="US DOE Joint Genome Institute"/>
            <person name="Copeland A."/>
            <person name="Lucas S."/>
            <person name="Lapidus A."/>
            <person name="Barry K."/>
            <person name="Detter J.C."/>
            <person name="Glavina del Rio T."/>
            <person name="Hammon N."/>
            <person name="Israni S."/>
            <person name="Dalin E."/>
            <person name="Tice H."/>
            <person name="Pitluck S."/>
            <person name="Thompson L.S."/>
            <person name="Brettin T."/>
            <person name="Bruce D."/>
            <person name="Han C."/>
            <person name="Tapia R."/>
            <person name="Gilna P."/>
            <person name="Schmutz J."/>
            <person name="Larimer F."/>
            <person name="Land M."/>
            <person name="Hauser L."/>
            <person name="Kyrpides N."/>
            <person name="Mikhailova N."/>
            <person name="Janssen P.H."/>
            <person name="Kuske C.R."/>
            <person name="Richardson P."/>
        </authorList>
    </citation>
    <scope>NUCLEOTIDE SEQUENCE</scope>
    <source>
        <strain evidence="4">Ellin6076</strain>
    </source>
</reference>
<dbReference type="GO" id="GO:0003993">
    <property type="term" value="F:acid phosphatase activity"/>
    <property type="evidence" value="ECO:0007669"/>
    <property type="project" value="InterPro"/>
</dbReference>
<dbReference type="NCBIfam" id="TIGR03437">
    <property type="entry name" value="Soli_cterm"/>
    <property type="match status" value="1"/>
</dbReference>